<sequence>IPVLKLPRSEILDHPLKPAVAAANESGLKSVGESNCSTASHSSPTLINDPLLSAMDGVDPLSAMAAQAEFDDIEIKLKKSLK</sequence>
<reference evidence="1" key="2">
    <citation type="journal article" date="2017" name="J. Med. Entomol.">
        <title>Transcriptome Analysis of the Triatoma infestans (Hemiptera: Reduviidae) Integument.</title>
        <authorList>
            <person name="Calderon-Fernandez G.M."/>
            <person name="Moriconi D.E."/>
            <person name="Dulbecco A.B."/>
            <person name="Juarez M.P."/>
        </authorList>
    </citation>
    <scope>NUCLEOTIDE SEQUENCE</scope>
    <source>
        <strain evidence="1">Int1</strain>
        <tissue evidence="1">Integument</tissue>
    </source>
</reference>
<reference evidence="1" key="1">
    <citation type="submission" date="2016-04" db="EMBL/GenBank/DDBJ databases">
        <authorList>
            <person name="Calderon-Fernandez G.M.Sr."/>
        </authorList>
    </citation>
    <scope>NUCLEOTIDE SEQUENCE</scope>
    <source>
        <strain evidence="1">Int1</strain>
        <tissue evidence="1">Integument</tissue>
    </source>
</reference>
<evidence type="ECO:0000313" key="1">
    <source>
        <dbReference type="EMBL" id="JAR95580.1"/>
    </source>
</evidence>
<dbReference type="EMBL" id="GEMB01007877">
    <property type="protein sequence ID" value="JAR95580.1"/>
    <property type="molecule type" value="Transcribed_RNA"/>
</dbReference>
<feature type="non-terminal residue" evidence="1">
    <location>
        <position position="1"/>
    </location>
</feature>
<name>A0A170U4E9_TRIIF</name>
<feature type="non-terminal residue" evidence="1">
    <location>
        <position position="82"/>
    </location>
</feature>
<accession>A0A170U4E9</accession>
<organism evidence="1">
    <name type="scientific">Triatoma infestans</name>
    <name type="common">Assassin bug</name>
    <dbReference type="NCBI Taxonomy" id="30076"/>
    <lineage>
        <taxon>Eukaryota</taxon>
        <taxon>Metazoa</taxon>
        <taxon>Ecdysozoa</taxon>
        <taxon>Arthropoda</taxon>
        <taxon>Hexapoda</taxon>
        <taxon>Insecta</taxon>
        <taxon>Pterygota</taxon>
        <taxon>Neoptera</taxon>
        <taxon>Paraneoptera</taxon>
        <taxon>Hemiptera</taxon>
        <taxon>Heteroptera</taxon>
        <taxon>Panheteroptera</taxon>
        <taxon>Cimicomorpha</taxon>
        <taxon>Reduviidae</taxon>
        <taxon>Triatominae</taxon>
        <taxon>Triatoma</taxon>
    </lineage>
</organism>
<proteinExistence type="predicted"/>
<dbReference type="AlphaFoldDB" id="A0A170U4E9"/>
<protein>
    <submittedName>
        <fullName evidence="1">Upf0505 protein c16orf62-like protein isoform x1</fullName>
    </submittedName>
</protein>